<feature type="compositionally biased region" description="Low complexity" evidence="1">
    <location>
        <begin position="35"/>
        <end position="45"/>
    </location>
</feature>
<name>A0A9K3L249_9STRA</name>
<dbReference type="InterPro" id="IPR013897">
    <property type="entry name" value="Duc1"/>
</dbReference>
<dbReference type="Pfam" id="PF08588">
    <property type="entry name" value="Duc1"/>
    <property type="match status" value="1"/>
</dbReference>
<feature type="region of interest" description="Disordered" evidence="1">
    <location>
        <begin position="82"/>
        <end position="192"/>
    </location>
</feature>
<organism evidence="3 4">
    <name type="scientific">Nitzschia inconspicua</name>
    <dbReference type="NCBI Taxonomy" id="303405"/>
    <lineage>
        <taxon>Eukaryota</taxon>
        <taxon>Sar</taxon>
        <taxon>Stramenopiles</taxon>
        <taxon>Ochrophyta</taxon>
        <taxon>Bacillariophyta</taxon>
        <taxon>Bacillariophyceae</taxon>
        <taxon>Bacillariophycidae</taxon>
        <taxon>Bacillariales</taxon>
        <taxon>Bacillariaceae</taxon>
        <taxon>Nitzschia</taxon>
    </lineage>
</organism>
<feature type="compositionally biased region" description="Polar residues" evidence="1">
    <location>
        <begin position="151"/>
        <end position="171"/>
    </location>
</feature>
<reference evidence="3" key="1">
    <citation type="journal article" date="2021" name="Sci. Rep.">
        <title>Diploid genomic architecture of Nitzschia inconspicua, an elite biomass production diatom.</title>
        <authorList>
            <person name="Oliver A."/>
            <person name="Podell S."/>
            <person name="Pinowska A."/>
            <person name="Traller J.C."/>
            <person name="Smith S.R."/>
            <person name="McClure R."/>
            <person name="Beliaev A."/>
            <person name="Bohutskyi P."/>
            <person name="Hill E.A."/>
            <person name="Rabines A."/>
            <person name="Zheng H."/>
            <person name="Allen L.Z."/>
            <person name="Kuo A."/>
            <person name="Grigoriev I.V."/>
            <person name="Allen A.E."/>
            <person name="Hazlebeck D."/>
            <person name="Allen E.E."/>
        </authorList>
    </citation>
    <scope>NUCLEOTIDE SEQUENCE</scope>
    <source>
        <strain evidence="3">Hildebrandi</strain>
    </source>
</reference>
<feature type="compositionally biased region" description="Basic and acidic residues" evidence="1">
    <location>
        <begin position="172"/>
        <end position="181"/>
    </location>
</feature>
<proteinExistence type="predicted"/>
<feature type="compositionally biased region" description="Low complexity" evidence="1">
    <location>
        <begin position="132"/>
        <end position="149"/>
    </location>
</feature>
<evidence type="ECO:0000313" key="3">
    <source>
        <dbReference type="EMBL" id="KAG7354107.1"/>
    </source>
</evidence>
<sequence length="743" mass="83695">MGLRTSLRFSRPNSKNDRTKSLTTPSPSALEKSNVENNNNSSSVSRPEEALPPTQPLSSPSPPLTEFILDAPSNIQRRNRFALRRRNKHSTAVVAQDDDKNNDVPLPTQNPVGELQHDTVEKKQHDDLKKPTSSTTRSSGLRILRRLSSPFKLQQFNSSVGDRESNSGGSKDTSEESHGFDSDENNALLNPLPAQTSNASTVVQLTTVLTESYSPPRHHQSDNIISPITEEPIQEHDEDLLVQQRHKFECATAILQHSYFERLCGVGNNNSFDEEEKYPRKYTLPEDPTVQESIECIFASQLKNGLELWDDAEEEMSSSSTGSLERVSRRHADLVSPADLQQSRMNRKDRKNSADLSMNQVRKRYEQASLVYVGTFDPTLDQEEVMANVAKTSDGHVIEPILCPCHASPAPCLEPKDWPQAPILLRPTPGSTTRVKSIRFCGSKEPLWVPGSHLNWWQRLAQHWGRECKEEAHFPCCEHCVVCPVNNGNEASGESLVIDFESDLFDGTLLLRLRFIEGTTPEPYDDSKGYFNGVNRRYQTVVRGRFKKPLPLTHMVNGFRCDRRFGKLPAKWILRGGMKVLSFFAPQLDAQLEGDRPYSVTPLGSTAQSIAVDTPETLPSSMESGLCEPKEAHRTLIGQSSDAATSFHRAKLRKKVFDKYFVAKSQEPMADPSKIYTFEFLQHLFNFETFSIELGNMLGSVELEEVLDGQPLQIMAAFGEQPLWSFDVWHECLWERAREIEGK</sequence>
<accession>A0A9K3L249</accession>
<feature type="region of interest" description="Disordered" evidence="1">
    <location>
        <begin position="1"/>
        <end position="65"/>
    </location>
</feature>
<dbReference type="OrthoDB" id="42898at2759"/>
<dbReference type="PANTHER" id="PTHR34826">
    <property type="entry name" value="UPF0590 PROTEIN C409.17C"/>
    <property type="match status" value="1"/>
</dbReference>
<feature type="compositionally biased region" description="Basic and acidic residues" evidence="1">
    <location>
        <begin position="115"/>
        <end position="130"/>
    </location>
</feature>
<protein>
    <recommendedName>
        <fullName evidence="2">Domain of unknown function at the cortex 1 domain-containing protein</fullName>
    </recommendedName>
</protein>
<dbReference type="AlphaFoldDB" id="A0A9K3L249"/>
<dbReference type="PANTHER" id="PTHR34826:SF2">
    <property type="entry name" value="UPF0590 PROTEIN C409.17C"/>
    <property type="match status" value="1"/>
</dbReference>
<feature type="region of interest" description="Disordered" evidence="1">
    <location>
        <begin position="313"/>
        <end position="354"/>
    </location>
</feature>
<keyword evidence="4" id="KW-1185">Reference proteome</keyword>
<evidence type="ECO:0000313" key="4">
    <source>
        <dbReference type="Proteomes" id="UP000693970"/>
    </source>
</evidence>
<comment type="caution">
    <text evidence="3">The sequence shown here is derived from an EMBL/GenBank/DDBJ whole genome shotgun (WGS) entry which is preliminary data.</text>
</comment>
<gene>
    <name evidence="3" type="ORF">IV203_003463</name>
</gene>
<evidence type="ECO:0000259" key="2">
    <source>
        <dbReference type="Pfam" id="PF08588"/>
    </source>
</evidence>
<feature type="compositionally biased region" description="Pro residues" evidence="1">
    <location>
        <begin position="53"/>
        <end position="63"/>
    </location>
</feature>
<feature type="domain" description="Domain of unknown function at the cortex 1" evidence="2">
    <location>
        <begin position="481"/>
        <end position="718"/>
    </location>
</feature>
<reference evidence="3" key="2">
    <citation type="submission" date="2021-04" db="EMBL/GenBank/DDBJ databases">
        <authorList>
            <person name="Podell S."/>
        </authorList>
    </citation>
    <scope>NUCLEOTIDE SEQUENCE</scope>
    <source>
        <strain evidence="3">Hildebrandi</strain>
    </source>
</reference>
<dbReference type="Proteomes" id="UP000693970">
    <property type="component" value="Unassembled WGS sequence"/>
</dbReference>
<dbReference type="EMBL" id="JAGRRH010000016">
    <property type="protein sequence ID" value="KAG7354107.1"/>
    <property type="molecule type" value="Genomic_DNA"/>
</dbReference>
<evidence type="ECO:0000256" key="1">
    <source>
        <dbReference type="SAM" id="MobiDB-lite"/>
    </source>
</evidence>